<sequence>MRHLVRLRNCANPRRNFATLRALPLKISRKQADNLVGEKYKSKSEAVRVKECYLPFYGSSACNLVSTYIGKRGVDTTSTYTMPVVVGKTITMQEYTDTTTKWYPVNGTLDKIDYSIDNKKTQKYAGFVYPPSIIEQKFQTHDVNNLKELSQVNTGKKFIFSYQMNMAHFKQLAESLFFTIEKDRAYQHIKSNNKADHVRIDQLDTDFKNANIMIIPYHIPAYIYQSTENPYNFNIVNGYSGDMVENHTASVATYSLVGTGVGGLVTYGVLASSMGPLSLAHIAIGSIGGGLFSSQIAVLKNYFGKKDFDNEKSLLIKENKKYMLCEEDKEIQKLIDEMNKKNSHY</sequence>
<dbReference type="EMBL" id="MK072068">
    <property type="protein sequence ID" value="AYV78007.1"/>
    <property type="molecule type" value="Genomic_DNA"/>
</dbReference>
<evidence type="ECO:0000313" key="1">
    <source>
        <dbReference type="EMBL" id="AYV78007.1"/>
    </source>
</evidence>
<protein>
    <submittedName>
        <fullName evidence="1">DnaJ-like subfamily C member 3</fullName>
    </submittedName>
</protein>
<gene>
    <name evidence="1" type="ORF">Edafosvirus3_85</name>
</gene>
<accession>A0A3G4ZSZ8</accession>
<organism evidence="1">
    <name type="scientific">Edafosvirus sp</name>
    <dbReference type="NCBI Taxonomy" id="2487765"/>
    <lineage>
        <taxon>Viruses</taxon>
        <taxon>Varidnaviria</taxon>
        <taxon>Bamfordvirae</taxon>
        <taxon>Nucleocytoviricota</taxon>
        <taxon>Megaviricetes</taxon>
        <taxon>Imitervirales</taxon>
        <taxon>Mimiviridae</taxon>
        <taxon>Klosneuvirinae</taxon>
    </lineage>
</organism>
<name>A0A3G4ZSZ8_9VIRU</name>
<reference evidence="1" key="1">
    <citation type="submission" date="2018-10" db="EMBL/GenBank/DDBJ databases">
        <title>Hidden diversity of soil giant viruses.</title>
        <authorList>
            <person name="Schulz F."/>
            <person name="Alteio L."/>
            <person name="Goudeau D."/>
            <person name="Ryan E.M."/>
            <person name="Malmstrom R.R."/>
            <person name="Blanchard J."/>
            <person name="Woyke T."/>
        </authorList>
    </citation>
    <scope>NUCLEOTIDE SEQUENCE</scope>
    <source>
        <strain evidence="1">EDV1</strain>
    </source>
</reference>
<proteinExistence type="predicted"/>